<evidence type="ECO:0000256" key="1">
    <source>
        <dbReference type="ARBA" id="ARBA00001974"/>
    </source>
</evidence>
<evidence type="ECO:0000256" key="2">
    <source>
        <dbReference type="ARBA" id="ARBA00022630"/>
    </source>
</evidence>
<dbReference type="EMBL" id="SLWW01000001">
    <property type="protein sequence ID" value="TCO74194.1"/>
    <property type="molecule type" value="Genomic_DNA"/>
</dbReference>
<evidence type="ECO:0000313" key="6">
    <source>
        <dbReference type="EMBL" id="TCO74194.1"/>
    </source>
</evidence>
<name>A0A4R2KLC6_9RHOB</name>
<evidence type="ECO:0000256" key="3">
    <source>
        <dbReference type="ARBA" id="ARBA00022827"/>
    </source>
</evidence>
<keyword evidence="3" id="KW-0274">FAD</keyword>
<comment type="caution">
    <text evidence="6">The sequence shown here is derived from an EMBL/GenBank/DDBJ whole genome shotgun (WGS) entry which is preliminary data.</text>
</comment>
<reference evidence="6 7" key="1">
    <citation type="submission" date="2019-03" db="EMBL/GenBank/DDBJ databases">
        <title>Genomic Encyclopedia of Type Strains, Phase IV (KMG-IV): sequencing the most valuable type-strain genomes for metagenomic binning, comparative biology and taxonomic classification.</title>
        <authorList>
            <person name="Goeker M."/>
        </authorList>
    </citation>
    <scope>NUCLEOTIDE SEQUENCE [LARGE SCALE GENOMIC DNA]</scope>
    <source>
        <strain evidence="6 7">DSM 4868</strain>
    </source>
</reference>
<dbReference type="SUPFAM" id="SSF51905">
    <property type="entry name" value="FAD/NAD(P)-binding domain"/>
    <property type="match status" value="2"/>
</dbReference>
<dbReference type="OrthoDB" id="9767928at2"/>
<sequence>MNSALPPPRDIVLIGGGHTHALVLRSWGMRPVPGVRLTLINPGPTAPYSGMLPGLIAGHYTRDALEIDLVPLARHAGAALVIGRAEGIDRAARLIHVPGHPPIRYDLASIDIGITSDLPGLPGFADHAVPAKPLGAFANRWEDFVARTAAGEAVPRVAVIGAGVAGVEIALAARHRLAVAGQAPEITLIDAADTVVRDVRAGARAALMDQIAAQGVTLCTGAGVAKVTAGDVRLASGRTIPTGLVIGAAGARPQGWLTRTGLYLTDGFVTVDRHLRSVNDPHIFAVGDCAHLSHAPRPKAGVYAVREAPVLLANLRAAATGGRLRAYRPQKDYLKLISMGGKRAAADRFSWRLEGALVWRWKDHIDRKFMRQFKDLPQIRLD</sequence>
<keyword evidence="2" id="KW-0285">Flavoprotein</keyword>
<keyword evidence="4" id="KW-0560">Oxidoreductase</keyword>
<dbReference type="Proteomes" id="UP000295142">
    <property type="component" value="Unassembled WGS sequence"/>
</dbReference>
<dbReference type="PANTHER" id="PTHR42913">
    <property type="entry name" value="APOPTOSIS-INDUCING FACTOR 1"/>
    <property type="match status" value="1"/>
</dbReference>
<protein>
    <submittedName>
        <fullName evidence="6">Pyridine nucleotide-disulfide oxidoreductase family protein</fullName>
    </submittedName>
</protein>
<feature type="domain" description="FAD/NAD(P)-binding" evidence="5">
    <location>
        <begin position="10"/>
        <end position="307"/>
    </location>
</feature>
<keyword evidence="7" id="KW-1185">Reference proteome</keyword>
<dbReference type="Gene3D" id="3.50.50.100">
    <property type="match status" value="1"/>
</dbReference>
<dbReference type="Pfam" id="PF07992">
    <property type="entry name" value="Pyr_redox_2"/>
    <property type="match status" value="1"/>
</dbReference>
<dbReference type="InterPro" id="IPR051169">
    <property type="entry name" value="NADH-Q_oxidoreductase"/>
</dbReference>
<dbReference type="InterPro" id="IPR017584">
    <property type="entry name" value="Pyridine_nucleo_diS_OxRdtase_N"/>
</dbReference>
<dbReference type="RefSeq" id="WP_132540845.1">
    <property type="nucleotide sequence ID" value="NZ_SLWW01000001.1"/>
</dbReference>
<proteinExistence type="predicted"/>
<evidence type="ECO:0000259" key="5">
    <source>
        <dbReference type="Pfam" id="PF07992"/>
    </source>
</evidence>
<comment type="cofactor">
    <cofactor evidence="1">
        <name>FAD</name>
        <dbReference type="ChEBI" id="CHEBI:57692"/>
    </cofactor>
</comment>
<evidence type="ECO:0000313" key="7">
    <source>
        <dbReference type="Proteomes" id="UP000295142"/>
    </source>
</evidence>
<dbReference type="GO" id="GO:0019646">
    <property type="term" value="P:aerobic electron transport chain"/>
    <property type="evidence" value="ECO:0007669"/>
    <property type="project" value="TreeGrafter"/>
</dbReference>
<dbReference type="InterPro" id="IPR036188">
    <property type="entry name" value="FAD/NAD-bd_sf"/>
</dbReference>
<dbReference type="PANTHER" id="PTHR42913:SF9">
    <property type="entry name" value="SLR1591 PROTEIN"/>
    <property type="match status" value="1"/>
</dbReference>
<dbReference type="GO" id="GO:0003955">
    <property type="term" value="F:NAD(P)H dehydrogenase (quinone) activity"/>
    <property type="evidence" value="ECO:0007669"/>
    <property type="project" value="TreeGrafter"/>
</dbReference>
<organism evidence="6 7">
    <name type="scientific">Rhodovulum euryhalinum</name>
    <dbReference type="NCBI Taxonomy" id="35805"/>
    <lineage>
        <taxon>Bacteria</taxon>
        <taxon>Pseudomonadati</taxon>
        <taxon>Pseudomonadota</taxon>
        <taxon>Alphaproteobacteria</taxon>
        <taxon>Rhodobacterales</taxon>
        <taxon>Paracoccaceae</taxon>
        <taxon>Rhodovulum</taxon>
    </lineage>
</organism>
<dbReference type="AlphaFoldDB" id="A0A4R2KLC6"/>
<accession>A0A4R2KLC6</accession>
<gene>
    <name evidence="6" type="ORF">EV655_101355</name>
</gene>
<evidence type="ECO:0000256" key="4">
    <source>
        <dbReference type="ARBA" id="ARBA00023002"/>
    </source>
</evidence>
<dbReference type="InterPro" id="IPR023753">
    <property type="entry name" value="FAD/NAD-binding_dom"/>
</dbReference>
<dbReference type="NCBIfam" id="TIGR03169">
    <property type="entry name" value="Nterm_to_SelD"/>
    <property type="match status" value="1"/>
</dbReference>